<evidence type="ECO:0000313" key="3">
    <source>
        <dbReference type="Proteomes" id="UP000199705"/>
    </source>
</evidence>
<dbReference type="AlphaFoldDB" id="A0A1G8HEI6"/>
<protein>
    <submittedName>
        <fullName evidence="2">Dihydrofolate reductase</fullName>
    </submittedName>
</protein>
<feature type="domain" description="Bacterial bifunctional deaminase-reductase C-terminal" evidence="1">
    <location>
        <begin position="2"/>
        <end position="163"/>
    </location>
</feature>
<dbReference type="STRING" id="551996.SAMN05192573_115129"/>
<dbReference type="InterPro" id="IPR002734">
    <property type="entry name" value="RibDG_C"/>
</dbReference>
<dbReference type="RefSeq" id="WP_091173034.1">
    <property type="nucleotide sequence ID" value="NZ_FNCG01000015.1"/>
</dbReference>
<organism evidence="2 3">
    <name type="scientific">Mucilaginibacter gossypii</name>
    <dbReference type="NCBI Taxonomy" id="551996"/>
    <lineage>
        <taxon>Bacteria</taxon>
        <taxon>Pseudomonadati</taxon>
        <taxon>Bacteroidota</taxon>
        <taxon>Sphingobacteriia</taxon>
        <taxon>Sphingobacteriales</taxon>
        <taxon>Sphingobacteriaceae</taxon>
        <taxon>Mucilaginibacter</taxon>
    </lineage>
</organism>
<dbReference type="PANTHER" id="PTHR38011:SF11">
    <property type="entry name" value="2,5-DIAMINO-6-RIBOSYLAMINO-4(3H)-PYRIMIDINONE 5'-PHOSPHATE REDUCTASE"/>
    <property type="match status" value="1"/>
</dbReference>
<dbReference type="PANTHER" id="PTHR38011">
    <property type="entry name" value="DIHYDROFOLATE REDUCTASE FAMILY PROTEIN (AFU_ORTHOLOGUE AFUA_8G06820)"/>
    <property type="match status" value="1"/>
</dbReference>
<sequence length="172" mass="19725">MRKIILNVAVSLDSYIEGPNGEYDWCFDDQDYGLTDFFKACDAIFIGRKSYELIMRTDPKMFAAMKIYVFSDTLHDPQADNVEIIRPADFKNRVEEIRSQEGRDIWLFGGAELVEAFIKKNLISELLLSVHPVILGSGKPLFTNIKERINLVLLDAEQFSSGLIQLRYIIKP</sequence>
<proteinExistence type="predicted"/>
<keyword evidence="3" id="KW-1185">Reference proteome</keyword>
<dbReference type="SUPFAM" id="SSF53597">
    <property type="entry name" value="Dihydrofolate reductase-like"/>
    <property type="match status" value="1"/>
</dbReference>
<gene>
    <name evidence="2" type="ORF">SAMN05192573_115129</name>
</gene>
<dbReference type="Proteomes" id="UP000199705">
    <property type="component" value="Unassembled WGS sequence"/>
</dbReference>
<dbReference type="InterPro" id="IPR024072">
    <property type="entry name" value="DHFR-like_dom_sf"/>
</dbReference>
<dbReference type="GO" id="GO:0009231">
    <property type="term" value="P:riboflavin biosynthetic process"/>
    <property type="evidence" value="ECO:0007669"/>
    <property type="project" value="InterPro"/>
</dbReference>
<dbReference type="GO" id="GO:0008703">
    <property type="term" value="F:5-amino-6-(5-phosphoribosylamino)uracil reductase activity"/>
    <property type="evidence" value="ECO:0007669"/>
    <property type="project" value="InterPro"/>
</dbReference>
<reference evidence="3" key="1">
    <citation type="submission" date="2016-10" db="EMBL/GenBank/DDBJ databases">
        <authorList>
            <person name="Varghese N."/>
            <person name="Submissions S."/>
        </authorList>
    </citation>
    <scope>NUCLEOTIDE SEQUENCE [LARGE SCALE GENOMIC DNA]</scope>
    <source>
        <strain evidence="3">Gh-67</strain>
    </source>
</reference>
<evidence type="ECO:0000313" key="2">
    <source>
        <dbReference type="EMBL" id="SDI05043.1"/>
    </source>
</evidence>
<accession>A0A1G8HEI6</accession>
<name>A0A1G8HEI6_9SPHI</name>
<dbReference type="EMBL" id="FNCG01000015">
    <property type="protein sequence ID" value="SDI05043.1"/>
    <property type="molecule type" value="Genomic_DNA"/>
</dbReference>
<dbReference type="InterPro" id="IPR050765">
    <property type="entry name" value="Riboflavin_Biosynth_HTPR"/>
</dbReference>
<dbReference type="Pfam" id="PF01872">
    <property type="entry name" value="RibD_C"/>
    <property type="match status" value="1"/>
</dbReference>
<dbReference type="Gene3D" id="3.40.430.10">
    <property type="entry name" value="Dihydrofolate Reductase, subunit A"/>
    <property type="match status" value="1"/>
</dbReference>
<evidence type="ECO:0000259" key="1">
    <source>
        <dbReference type="Pfam" id="PF01872"/>
    </source>
</evidence>